<dbReference type="EMBL" id="JACHWY010000002">
    <property type="protein sequence ID" value="MBB3047529.1"/>
    <property type="molecule type" value="Genomic_DNA"/>
</dbReference>
<evidence type="ECO:0008006" key="3">
    <source>
        <dbReference type="Google" id="ProtNLM"/>
    </source>
</evidence>
<reference evidence="1 2" key="1">
    <citation type="submission" date="2020-08" db="EMBL/GenBank/DDBJ databases">
        <title>Genomic Encyclopedia of Type Strains, Phase III (KMG-III): the genomes of soil and plant-associated and newly described type strains.</title>
        <authorList>
            <person name="Whitman W."/>
        </authorList>
    </citation>
    <scope>NUCLEOTIDE SEQUENCE [LARGE SCALE GENOMIC DNA]</scope>
    <source>
        <strain evidence="1 2">CECT 8654</strain>
    </source>
</reference>
<proteinExistence type="predicted"/>
<name>A0A7W4W512_9GAMM</name>
<keyword evidence="2" id="KW-1185">Reference proteome</keyword>
<evidence type="ECO:0000313" key="2">
    <source>
        <dbReference type="Proteomes" id="UP000537130"/>
    </source>
</evidence>
<dbReference type="RefSeq" id="WP_183410306.1">
    <property type="nucleotide sequence ID" value="NZ_JACHWY010000002.1"/>
</dbReference>
<dbReference type="InterPro" id="IPR021732">
    <property type="entry name" value="DUF3301"/>
</dbReference>
<accession>A0A7W4W512</accession>
<evidence type="ECO:0000313" key="1">
    <source>
        <dbReference type="EMBL" id="MBB3047529.1"/>
    </source>
</evidence>
<dbReference type="AlphaFoldDB" id="A0A7W4W512"/>
<dbReference type="Pfam" id="PF11743">
    <property type="entry name" value="DUF3301"/>
    <property type="match status" value="1"/>
</dbReference>
<sequence length="112" mass="13171">MISLSDIALLLLVVLLGYYFWQAQGVRDIALRATRLYCQRENLQLLDDSIALRALWVKRDPKGRFRLWRGYQFEFTVSGEERYVGRTVTLGRFIEGIQVSPHRMPDDDRTLH</sequence>
<comment type="caution">
    <text evidence="1">The sequence shown here is derived from an EMBL/GenBank/DDBJ whole genome shotgun (WGS) entry which is preliminary data.</text>
</comment>
<protein>
    <recommendedName>
        <fullName evidence="3">DUF3301 domain-containing protein</fullName>
    </recommendedName>
</protein>
<dbReference type="Proteomes" id="UP000537130">
    <property type="component" value="Unassembled WGS sequence"/>
</dbReference>
<gene>
    <name evidence="1" type="ORF">FHR99_001795</name>
</gene>
<organism evidence="1 2">
    <name type="scientific">Litorivivens lipolytica</name>
    <dbReference type="NCBI Taxonomy" id="1524264"/>
    <lineage>
        <taxon>Bacteria</taxon>
        <taxon>Pseudomonadati</taxon>
        <taxon>Pseudomonadota</taxon>
        <taxon>Gammaproteobacteria</taxon>
        <taxon>Litorivivens</taxon>
    </lineage>
</organism>